<evidence type="ECO:0000313" key="1">
    <source>
        <dbReference type="EMBL" id="GJT59279.1"/>
    </source>
</evidence>
<organism evidence="1 2">
    <name type="scientific">Tanacetum coccineum</name>
    <dbReference type="NCBI Taxonomy" id="301880"/>
    <lineage>
        <taxon>Eukaryota</taxon>
        <taxon>Viridiplantae</taxon>
        <taxon>Streptophyta</taxon>
        <taxon>Embryophyta</taxon>
        <taxon>Tracheophyta</taxon>
        <taxon>Spermatophyta</taxon>
        <taxon>Magnoliopsida</taxon>
        <taxon>eudicotyledons</taxon>
        <taxon>Gunneridae</taxon>
        <taxon>Pentapetalae</taxon>
        <taxon>asterids</taxon>
        <taxon>campanulids</taxon>
        <taxon>Asterales</taxon>
        <taxon>Asteraceae</taxon>
        <taxon>Asteroideae</taxon>
        <taxon>Anthemideae</taxon>
        <taxon>Anthemidinae</taxon>
        <taxon>Tanacetum</taxon>
    </lineage>
</organism>
<keyword evidence="2" id="KW-1185">Reference proteome</keyword>
<sequence length="127" mass="14694">MRYLDNKSNRKHLIQSILEGPYKMKEILDPDDETHKEAIRILLLSLPDEVHKTVDAAKSANKIALKHQYPRLYALESHKKISVAVKMLHASMDFSYLRAPRGGVEEEQQLHFLSRTADLLLPYMLDL</sequence>
<accession>A0ABQ5F7Z2</accession>
<reference evidence="1" key="2">
    <citation type="submission" date="2022-01" db="EMBL/GenBank/DDBJ databases">
        <authorList>
            <person name="Yamashiro T."/>
            <person name="Shiraishi A."/>
            <person name="Satake H."/>
            <person name="Nakayama K."/>
        </authorList>
    </citation>
    <scope>NUCLEOTIDE SEQUENCE</scope>
</reference>
<reference evidence="1" key="1">
    <citation type="journal article" date="2022" name="Int. J. Mol. Sci.">
        <title>Draft Genome of Tanacetum Coccineum: Genomic Comparison of Closely Related Tanacetum-Family Plants.</title>
        <authorList>
            <person name="Yamashiro T."/>
            <person name="Shiraishi A."/>
            <person name="Nakayama K."/>
            <person name="Satake H."/>
        </authorList>
    </citation>
    <scope>NUCLEOTIDE SEQUENCE</scope>
</reference>
<gene>
    <name evidence="1" type="ORF">Tco_1002812</name>
</gene>
<evidence type="ECO:0000313" key="2">
    <source>
        <dbReference type="Proteomes" id="UP001151760"/>
    </source>
</evidence>
<dbReference type="Proteomes" id="UP001151760">
    <property type="component" value="Unassembled WGS sequence"/>
</dbReference>
<comment type="caution">
    <text evidence="1">The sequence shown here is derived from an EMBL/GenBank/DDBJ whole genome shotgun (WGS) entry which is preliminary data.</text>
</comment>
<protein>
    <submittedName>
        <fullName evidence="1">Uncharacterized protein</fullName>
    </submittedName>
</protein>
<proteinExistence type="predicted"/>
<name>A0ABQ5F7Z2_9ASTR</name>
<dbReference type="EMBL" id="BQNB010017095">
    <property type="protein sequence ID" value="GJT59279.1"/>
    <property type="molecule type" value="Genomic_DNA"/>
</dbReference>